<feature type="transmembrane region" description="Helical" evidence="1">
    <location>
        <begin position="40"/>
        <end position="58"/>
    </location>
</feature>
<accession>A0A6N2TDS3</accession>
<reference evidence="2" key="1">
    <citation type="submission" date="2019-11" db="EMBL/GenBank/DDBJ databases">
        <authorList>
            <person name="Feng L."/>
        </authorList>
    </citation>
    <scope>NUCLEOTIDE SEQUENCE</scope>
    <source>
        <strain evidence="2">BfaecisLFYP10</strain>
    </source>
</reference>
<keyword evidence="1" id="KW-1133">Transmembrane helix</keyword>
<keyword evidence="1" id="KW-0472">Membrane</keyword>
<dbReference type="EMBL" id="CACRSZ010000037">
    <property type="protein sequence ID" value="VYT03705.1"/>
    <property type="molecule type" value="Genomic_DNA"/>
</dbReference>
<organism evidence="2">
    <name type="scientific">Bacteroides faecis</name>
    <dbReference type="NCBI Taxonomy" id="674529"/>
    <lineage>
        <taxon>Bacteria</taxon>
        <taxon>Pseudomonadati</taxon>
        <taxon>Bacteroidota</taxon>
        <taxon>Bacteroidia</taxon>
        <taxon>Bacteroidales</taxon>
        <taxon>Bacteroidaceae</taxon>
        <taxon>Bacteroides</taxon>
    </lineage>
</organism>
<proteinExistence type="predicted"/>
<sequence>MQIIGHYNLVKSFLLVVKNALELIFHLLTCLYYSKCNRISIFVSFIKTIMIILCEYLIK</sequence>
<protein>
    <submittedName>
        <fullName evidence="2">Uncharacterized protein</fullName>
    </submittedName>
</protein>
<evidence type="ECO:0000313" key="2">
    <source>
        <dbReference type="EMBL" id="VYT03705.1"/>
    </source>
</evidence>
<keyword evidence="1" id="KW-0812">Transmembrane</keyword>
<feature type="transmembrane region" description="Helical" evidence="1">
    <location>
        <begin position="12"/>
        <end position="34"/>
    </location>
</feature>
<dbReference type="AlphaFoldDB" id="A0A6N2TDS3"/>
<gene>
    <name evidence="2" type="ORF">BFLFYP10_01261</name>
</gene>
<evidence type="ECO:0000256" key="1">
    <source>
        <dbReference type="SAM" id="Phobius"/>
    </source>
</evidence>
<name>A0A6N2TDS3_9BACE</name>